<protein>
    <submittedName>
        <fullName evidence="2">Uncharacterized protein</fullName>
    </submittedName>
</protein>
<gene>
    <name evidence="2" type="ORF">PO587_27265</name>
</gene>
<keyword evidence="1" id="KW-1133">Transmembrane helix</keyword>
<sequence length="73" mass="8142">MLQAASEGGQGSGSATAFILIVLAIWALSRLSRASAAQRARRKREIDAIVRSRPEDTDIFREVLDEVDYDKRH</sequence>
<dbReference type="RefSeq" id="WP_159766063.1">
    <property type="nucleotide sequence ID" value="NZ_JAQOSK010000011.1"/>
</dbReference>
<keyword evidence="3" id="KW-1185">Reference proteome</keyword>
<dbReference type="EMBL" id="JAQOSK010000011">
    <property type="protein sequence ID" value="MDC2958151.1"/>
    <property type="molecule type" value="Genomic_DNA"/>
</dbReference>
<keyword evidence="1" id="KW-0472">Membrane</keyword>
<feature type="transmembrane region" description="Helical" evidence="1">
    <location>
        <begin position="12"/>
        <end position="32"/>
    </location>
</feature>
<evidence type="ECO:0000313" key="2">
    <source>
        <dbReference type="EMBL" id="MDC2958151.1"/>
    </source>
</evidence>
<evidence type="ECO:0000313" key="3">
    <source>
        <dbReference type="Proteomes" id="UP001221328"/>
    </source>
</evidence>
<proteinExistence type="predicted"/>
<reference evidence="2 3" key="1">
    <citation type="journal article" date="2015" name="Int. J. Syst. Evol. Microbiol.">
        <title>Streptomyces gilvifuscus sp. nov., an actinomycete that produces antibacterial compounds isolated from soil.</title>
        <authorList>
            <person name="Nguyen T.M."/>
            <person name="Kim J."/>
        </authorList>
    </citation>
    <scope>NUCLEOTIDE SEQUENCE [LARGE SCALE GENOMIC DNA]</scope>
    <source>
        <strain evidence="2 3">T113</strain>
    </source>
</reference>
<name>A0ABT5G0H1_9ACTN</name>
<organism evidence="2 3">
    <name type="scientific">Streptomyces gilvifuscus</name>
    <dbReference type="NCBI Taxonomy" id="1550617"/>
    <lineage>
        <taxon>Bacteria</taxon>
        <taxon>Bacillati</taxon>
        <taxon>Actinomycetota</taxon>
        <taxon>Actinomycetes</taxon>
        <taxon>Kitasatosporales</taxon>
        <taxon>Streptomycetaceae</taxon>
        <taxon>Streptomyces</taxon>
    </lineage>
</organism>
<keyword evidence="1" id="KW-0812">Transmembrane</keyword>
<comment type="caution">
    <text evidence="2">The sequence shown here is derived from an EMBL/GenBank/DDBJ whole genome shotgun (WGS) entry which is preliminary data.</text>
</comment>
<evidence type="ECO:0000256" key="1">
    <source>
        <dbReference type="SAM" id="Phobius"/>
    </source>
</evidence>
<accession>A0ABT5G0H1</accession>
<dbReference type="Proteomes" id="UP001221328">
    <property type="component" value="Unassembled WGS sequence"/>
</dbReference>